<name>A0A1V1I082_9FIRM</name>
<dbReference type="AlphaFoldDB" id="A0A1V1I082"/>
<dbReference type="EMBL" id="LN555523">
    <property type="protein sequence ID" value="CED93641.1"/>
    <property type="molecule type" value="Genomic_DNA"/>
</dbReference>
<dbReference type="RefSeq" id="WP_180703339.1">
    <property type="nucleotide sequence ID" value="NZ_CAOJQT010000048.1"/>
</dbReference>
<dbReference type="GeneID" id="82205068"/>
<organism evidence="1 2">
    <name type="scientific">Romboutsia ilealis</name>
    <dbReference type="NCBI Taxonomy" id="1115758"/>
    <lineage>
        <taxon>Bacteria</taxon>
        <taxon>Bacillati</taxon>
        <taxon>Bacillota</taxon>
        <taxon>Clostridia</taxon>
        <taxon>Peptostreptococcales</taxon>
        <taxon>Peptostreptococcaceae</taxon>
        <taxon>Romboutsia</taxon>
    </lineage>
</organism>
<sequence length="197" mass="22795">MNICNRNCCEYKINSSYIKWLIEVLGPVILGSKPSEILNISSKDKDKDSKLNDINSFFSNCYKLSYYIINISDGGIRIIFINRSSLSNVLDNKKCLNFLKFIGYPSDYNLDSYIELLIDKLHTKDFPHEIGIFLGYPLKDVVGFMGYGNYKFCKTRYWKVYGDESISDSVYNKFINDRSKMKKLLESNSLSQLKSVI</sequence>
<keyword evidence="2" id="KW-1185">Reference proteome</keyword>
<dbReference type="KEGG" id="ril:CRIB_890"/>
<proteinExistence type="predicted"/>
<evidence type="ECO:0000313" key="2">
    <source>
        <dbReference type="Proteomes" id="UP000245622"/>
    </source>
</evidence>
<dbReference type="Proteomes" id="UP000245622">
    <property type="component" value="Chromosome 1"/>
</dbReference>
<dbReference type="InterPro" id="IPR024523">
    <property type="entry name" value="DUF3793"/>
</dbReference>
<protein>
    <submittedName>
        <fullName evidence="1">Uncharacterized protein</fullName>
    </submittedName>
</protein>
<accession>A0A1V1I082</accession>
<dbReference type="Pfam" id="PF12672">
    <property type="entry name" value="DUF3793"/>
    <property type="match status" value="1"/>
</dbReference>
<evidence type="ECO:0000313" key="1">
    <source>
        <dbReference type="EMBL" id="CED93641.1"/>
    </source>
</evidence>
<gene>
    <name evidence="1" type="ORF">CRIB_890</name>
</gene>
<reference evidence="1 2" key="1">
    <citation type="submission" date="2014-04" db="EMBL/GenBank/DDBJ databases">
        <authorList>
            <person name="Hornung B.V."/>
        </authorList>
    </citation>
    <scope>NUCLEOTIDE SEQUENCE [LARGE SCALE GENOMIC DNA]</scope>
    <source>
        <strain evidence="1 2">CRIB</strain>
    </source>
</reference>